<dbReference type="Pfam" id="PF09685">
    <property type="entry name" value="MamF_MmsF"/>
    <property type="match status" value="1"/>
</dbReference>
<name>A0A1H1FNN4_9ACTN</name>
<dbReference type="InterPro" id="IPR019109">
    <property type="entry name" value="MamF_MmsF"/>
</dbReference>
<evidence type="ECO:0000256" key="1">
    <source>
        <dbReference type="ARBA" id="ARBA00004141"/>
    </source>
</evidence>
<keyword evidence="3 5" id="KW-1133">Transmembrane helix</keyword>
<evidence type="ECO:0000256" key="2">
    <source>
        <dbReference type="ARBA" id="ARBA00022692"/>
    </source>
</evidence>
<evidence type="ECO:0000256" key="5">
    <source>
        <dbReference type="SAM" id="Phobius"/>
    </source>
</evidence>
<dbReference type="EMBL" id="FNKK01000002">
    <property type="protein sequence ID" value="SDR02521.1"/>
    <property type="molecule type" value="Genomic_DNA"/>
</dbReference>
<evidence type="ECO:0008006" key="8">
    <source>
        <dbReference type="Google" id="ProtNLM"/>
    </source>
</evidence>
<feature type="transmembrane region" description="Helical" evidence="5">
    <location>
        <begin position="20"/>
        <end position="43"/>
    </location>
</feature>
<dbReference type="RefSeq" id="WP_165634806.1">
    <property type="nucleotide sequence ID" value="NZ_FNKK01000002.1"/>
</dbReference>
<keyword evidence="2 5" id="KW-0812">Transmembrane</keyword>
<evidence type="ECO:0000313" key="6">
    <source>
        <dbReference type="EMBL" id="SDR02521.1"/>
    </source>
</evidence>
<dbReference type="AlphaFoldDB" id="A0A1H1FNN4"/>
<reference evidence="6 7" key="1">
    <citation type="submission" date="2016-10" db="EMBL/GenBank/DDBJ databases">
        <authorList>
            <person name="de Groot N.N."/>
        </authorList>
    </citation>
    <scope>NUCLEOTIDE SEQUENCE [LARGE SCALE GENOMIC DNA]</scope>
    <source>
        <strain evidence="6 7">DSM 43794</strain>
    </source>
</reference>
<protein>
    <recommendedName>
        <fullName evidence="8">DUF4870 domain-containing protein</fullName>
    </recommendedName>
</protein>
<evidence type="ECO:0000256" key="4">
    <source>
        <dbReference type="ARBA" id="ARBA00023136"/>
    </source>
</evidence>
<evidence type="ECO:0000256" key="3">
    <source>
        <dbReference type="ARBA" id="ARBA00022989"/>
    </source>
</evidence>
<proteinExistence type="predicted"/>
<evidence type="ECO:0000313" key="7">
    <source>
        <dbReference type="Proteomes" id="UP000217103"/>
    </source>
</evidence>
<feature type="transmembrane region" description="Helical" evidence="5">
    <location>
        <begin position="63"/>
        <end position="93"/>
    </location>
</feature>
<organism evidence="6 7">
    <name type="scientific">Thermostaphylospora chromogena</name>
    <dbReference type="NCBI Taxonomy" id="35622"/>
    <lineage>
        <taxon>Bacteria</taxon>
        <taxon>Bacillati</taxon>
        <taxon>Actinomycetota</taxon>
        <taxon>Actinomycetes</taxon>
        <taxon>Streptosporangiales</taxon>
        <taxon>Thermomonosporaceae</taxon>
        <taxon>Thermostaphylospora</taxon>
    </lineage>
</organism>
<accession>A0A1H1FNN4</accession>
<keyword evidence="4 5" id="KW-0472">Membrane</keyword>
<comment type="subcellular location">
    <subcellularLocation>
        <location evidence="1">Membrane</location>
        <topology evidence="1">Multi-pass membrane protein</topology>
    </subcellularLocation>
</comment>
<dbReference type="STRING" id="35622.SAMN04489764_3086"/>
<keyword evidence="7" id="KW-1185">Reference proteome</keyword>
<gene>
    <name evidence="6" type="ORF">SAMN04489764_3086</name>
</gene>
<dbReference type="Proteomes" id="UP000217103">
    <property type="component" value="Unassembled WGS sequence"/>
</dbReference>
<sequence length="119" mass="13168">MPPGYGVPAYGPRPGSDDTAMATLVHLLGLFSTFLGPLTIYLVKKDESPFVRRHAAEALNFQITMTIAYVISLILTFFIVGLFVMLAVGAFWLTFSILATFAANRGEDYRYPINIRMVS</sequence>